<evidence type="ECO:0000256" key="1">
    <source>
        <dbReference type="SAM" id="Phobius"/>
    </source>
</evidence>
<dbReference type="EMBL" id="JAAKZZ010000144">
    <property type="protein sequence ID" value="NGO69825.1"/>
    <property type="molecule type" value="Genomic_DNA"/>
</dbReference>
<feature type="transmembrane region" description="Helical" evidence="1">
    <location>
        <begin position="148"/>
        <end position="168"/>
    </location>
</feature>
<gene>
    <name evidence="2" type="ORF">G5C65_15955</name>
</gene>
<evidence type="ECO:0000313" key="2">
    <source>
        <dbReference type="EMBL" id="NGO69825.1"/>
    </source>
</evidence>
<feature type="transmembrane region" description="Helical" evidence="1">
    <location>
        <begin position="12"/>
        <end position="41"/>
    </location>
</feature>
<dbReference type="Pfam" id="PF04306">
    <property type="entry name" value="DUF456"/>
    <property type="match status" value="1"/>
</dbReference>
<keyword evidence="1" id="KW-0472">Membrane</keyword>
<proteinExistence type="predicted"/>
<sequence length="170" mass="17860">MGTAGTLSAWEPLLVGLVLLLGTVGTVLPGVSGPLVVWAAVFWWATARQTSSAWWLLTGATALLLLNTAVQLLLPRRIRPRHATDVRRRALLAAGGAGIVGFFLLPVLGVVPGFLAGLYGWERVRLGSHGAAAASARAVLRAVGWRKLIELTACLLVAGAWIATLVWAPS</sequence>
<dbReference type="RefSeq" id="WP_165299506.1">
    <property type="nucleotide sequence ID" value="NZ_JAAKZZ010000144.1"/>
</dbReference>
<evidence type="ECO:0000313" key="3">
    <source>
        <dbReference type="Proteomes" id="UP000477722"/>
    </source>
</evidence>
<comment type="caution">
    <text evidence="2">The sequence shown here is derived from an EMBL/GenBank/DDBJ whole genome shotgun (WGS) entry which is preliminary data.</text>
</comment>
<keyword evidence="1" id="KW-0812">Transmembrane</keyword>
<name>A0A6G4WX62_9ACTN</name>
<feature type="transmembrane region" description="Helical" evidence="1">
    <location>
        <begin position="53"/>
        <end position="74"/>
    </location>
</feature>
<organism evidence="2 3">
    <name type="scientific">Streptomyces boncukensis</name>
    <dbReference type="NCBI Taxonomy" id="2711219"/>
    <lineage>
        <taxon>Bacteria</taxon>
        <taxon>Bacillati</taxon>
        <taxon>Actinomycetota</taxon>
        <taxon>Actinomycetes</taxon>
        <taxon>Kitasatosporales</taxon>
        <taxon>Streptomycetaceae</taxon>
        <taxon>Streptomyces</taxon>
    </lineage>
</organism>
<keyword evidence="3" id="KW-1185">Reference proteome</keyword>
<dbReference type="Proteomes" id="UP000477722">
    <property type="component" value="Unassembled WGS sequence"/>
</dbReference>
<accession>A0A6G4WX62</accession>
<protein>
    <submittedName>
        <fullName evidence="2">DUF456 domain-containing protein</fullName>
    </submittedName>
</protein>
<feature type="transmembrane region" description="Helical" evidence="1">
    <location>
        <begin position="90"/>
        <end position="115"/>
    </location>
</feature>
<keyword evidence="1" id="KW-1133">Transmembrane helix</keyword>
<dbReference type="InterPro" id="IPR007403">
    <property type="entry name" value="DUF456"/>
</dbReference>
<reference evidence="2 3" key="1">
    <citation type="submission" date="2020-02" db="EMBL/GenBank/DDBJ databases">
        <title>Whole-genome analyses of novel actinobacteria.</title>
        <authorList>
            <person name="Sahin N."/>
            <person name="Tatar D."/>
        </authorList>
    </citation>
    <scope>NUCLEOTIDE SEQUENCE [LARGE SCALE GENOMIC DNA]</scope>
    <source>
        <strain evidence="2 3">SB3404</strain>
    </source>
</reference>
<dbReference type="AlphaFoldDB" id="A0A6G4WX62"/>